<dbReference type="PANTHER" id="PTHR12302:SF3">
    <property type="entry name" value="SERINE_THREONINE-PROTEIN KINASE 31"/>
    <property type="match status" value="1"/>
</dbReference>
<organism evidence="5 6">
    <name type="scientific">Marinobacterium iners DSM 11526</name>
    <dbReference type="NCBI Taxonomy" id="1122198"/>
    <lineage>
        <taxon>Bacteria</taxon>
        <taxon>Pseudomonadati</taxon>
        <taxon>Pseudomonadota</taxon>
        <taxon>Gammaproteobacteria</taxon>
        <taxon>Oceanospirillales</taxon>
        <taxon>Oceanospirillaceae</taxon>
        <taxon>Marinobacterium</taxon>
    </lineage>
</organism>
<evidence type="ECO:0000313" key="6">
    <source>
        <dbReference type="Proteomes" id="UP000242469"/>
    </source>
</evidence>
<dbReference type="InterPro" id="IPR016071">
    <property type="entry name" value="Staphylococal_nuclease_OB-fold"/>
</dbReference>
<keyword evidence="6" id="KW-1185">Reference proteome</keyword>
<proteinExistence type="predicted"/>
<dbReference type="Gene3D" id="2.40.50.90">
    <property type="match status" value="1"/>
</dbReference>
<evidence type="ECO:0000313" key="5">
    <source>
        <dbReference type="EMBL" id="SEB00097.1"/>
    </source>
</evidence>
<dbReference type="InterPro" id="IPR035437">
    <property type="entry name" value="SNase_OB-fold_sf"/>
</dbReference>
<dbReference type="GO" id="GO:0016787">
    <property type="term" value="F:hydrolase activity"/>
    <property type="evidence" value="ECO:0007669"/>
    <property type="project" value="UniProtKB-KW"/>
</dbReference>
<dbReference type="Proteomes" id="UP000242469">
    <property type="component" value="Unassembled WGS sequence"/>
</dbReference>
<dbReference type="Pfam" id="PF00565">
    <property type="entry name" value="SNase"/>
    <property type="match status" value="1"/>
</dbReference>
<sequence length="269" mass="30374">MVVASSLNRLRQRTSKKALQTGAFFVSAFWLLLSPAVWAQCPLLPGGFDAEVVHVYDGDTVRLKSGQRVRLIGIDTPEVGHDGRPDQPGAREAGRWLERRVKGQQVYLLPGAERHDRYGRLLAHLYWRDELIAEKMLQQGLGFALAVGANTRLANCLFSAETPARVASEGVWQRAPRTAMEIDKPGFALVIGRISRITQTRTGYYIDLDDHLALFLPEKLGVDHARMQVGDRIEARGWVQDRLQRQNRLSHGQQRWLLRITADQHLQAN</sequence>
<gene>
    <name evidence="5" type="ORF">SAMN02745729_11292</name>
</gene>
<dbReference type="GO" id="GO:0004519">
    <property type="term" value="F:endonuclease activity"/>
    <property type="evidence" value="ECO:0007669"/>
    <property type="project" value="UniProtKB-KW"/>
</dbReference>
<dbReference type="PANTHER" id="PTHR12302">
    <property type="entry name" value="EBNA2 BINDING PROTEIN P100"/>
    <property type="match status" value="1"/>
</dbReference>
<evidence type="ECO:0000259" key="4">
    <source>
        <dbReference type="PROSITE" id="PS50830"/>
    </source>
</evidence>
<name>A0A1H4FSP8_9GAMM</name>
<dbReference type="SUPFAM" id="SSF50199">
    <property type="entry name" value="Staphylococcal nuclease"/>
    <property type="match status" value="1"/>
</dbReference>
<dbReference type="AlphaFoldDB" id="A0A1H4FSP8"/>
<keyword evidence="2" id="KW-0255">Endonuclease</keyword>
<dbReference type="PROSITE" id="PS50830">
    <property type="entry name" value="TNASE_3"/>
    <property type="match status" value="1"/>
</dbReference>
<reference evidence="6" key="1">
    <citation type="submission" date="2016-10" db="EMBL/GenBank/DDBJ databases">
        <authorList>
            <person name="Varghese N."/>
            <person name="Submissions S."/>
        </authorList>
    </citation>
    <scope>NUCLEOTIDE SEQUENCE [LARGE SCALE GENOMIC DNA]</scope>
    <source>
        <strain evidence="6">DSM 11526</strain>
    </source>
</reference>
<dbReference type="EMBL" id="FNRJ01000012">
    <property type="protein sequence ID" value="SEB00097.1"/>
    <property type="molecule type" value="Genomic_DNA"/>
</dbReference>
<evidence type="ECO:0000256" key="1">
    <source>
        <dbReference type="ARBA" id="ARBA00022722"/>
    </source>
</evidence>
<evidence type="ECO:0000256" key="2">
    <source>
        <dbReference type="ARBA" id="ARBA00022759"/>
    </source>
</evidence>
<dbReference type="STRING" id="1122198.SAMN02745729_11292"/>
<feature type="domain" description="TNase-like" evidence="4">
    <location>
        <begin position="46"/>
        <end position="174"/>
    </location>
</feature>
<keyword evidence="1" id="KW-0540">Nuclease</keyword>
<keyword evidence="3" id="KW-0378">Hydrolase</keyword>
<accession>A0A1H4FSP8</accession>
<evidence type="ECO:0000256" key="3">
    <source>
        <dbReference type="ARBA" id="ARBA00022801"/>
    </source>
</evidence>
<dbReference type="SMART" id="SM00318">
    <property type="entry name" value="SNc"/>
    <property type="match status" value="1"/>
</dbReference>
<protein>
    <submittedName>
        <fullName evidence="5">Nuclease homologue</fullName>
    </submittedName>
</protein>